<gene>
    <name evidence="10" type="ORF">SAMN05421739_10847</name>
</gene>
<dbReference type="GO" id="GO:0005615">
    <property type="term" value="C:extracellular space"/>
    <property type="evidence" value="ECO:0007669"/>
    <property type="project" value="TreeGrafter"/>
</dbReference>
<keyword evidence="8" id="KW-0732">Signal</keyword>
<evidence type="ECO:0000256" key="4">
    <source>
        <dbReference type="ARBA" id="ARBA00022801"/>
    </source>
</evidence>
<proteinExistence type="inferred from homology"/>
<dbReference type="Proteomes" id="UP000198724">
    <property type="component" value="Unassembled WGS sequence"/>
</dbReference>
<evidence type="ECO:0000259" key="9">
    <source>
        <dbReference type="PROSITE" id="PS52035"/>
    </source>
</evidence>
<evidence type="ECO:0000256" key="8">
    <source>
        <dbReference type="SAM" id="SignalP"/>
    </source>
</evidence>
<feature type="chain" id="PRO_5011744619" evidence="8">
    <location>
        <begin position="22"/>
        <end position="862"/>
    </location>
</feature>
<evidence type="ECO:0000256" key="3">
    <source>
        <dbReference type="ARBA" id="ARBA00022670"/>
    </source>
</evidence>
<keyword evidence="6" id="KW-0482">Metalloprotease</keyword>
<evidence type="ECO:0000313" key="11">
    <source>
        <dbReference type="Proteomes" id="UP000198724"/>
    </source>
</evidence>
<dbReference type="SUPFAM" id="SSF52317">
    <property type="entry name" value="Class I glutamine amidotransferase-like"/>
    <property type="match status" value="1"/>
</dbReference>
<dbReference type="SUPFAM" id="SSF53187">
    <property type="entry name" value="Zn-dependent exopeptidases"/>
    <property type="match status" value="1"/>
</dbReference>
<organism evidence="10 11">
    <name type="scientific">Pontibacter chinhatensis</name>
    <dbReference type="NCBI Taxonomy" id="1436961"/>
    <lineage>
        <taxon>Bacteria</taxon>
        <taxon>Pseudomonadati</taxon>
        <taxon>Bacteroidota</taxon>
        <taxon>Cytophagia</taxon>
        <taxon>Cytophagales</taxon>
        <taxon>Hymenobacteraceae</taxon>
        <taxon>Pontibacter</taxon>
    </lineage>
</organism>
<keyword evidence="5" id="KW-0862">Zinc</keyword>
<dbReference type="OrthoDB" id="9758209at2"/>
<feature type="signal peptide" evidence="8">
    <location>
        <begin position="1"/>
        <end position="21"/>
    </location>
</feature>
<feature type="domain" description="Peptidase M14" evidence="9">
    <location>
        <begin position="56"/>
        <end position="355"/>
    </location>
</feature>
<dbReference type="AlphaFoldDB" id="A0A1I2YG06"/>
<dbReference type="CDD" id="cd06238">
    <property type="entry name" value="M14-like"/>
    <property type="match status" value="1"/>
</dbReference>
<comment type="cofactor">
    <cofactor evidence="1">
        <name>Zn(2+)</name>
        <dbReference type="ChEBI" id="CHEBI:29105"/>
    </cofactor>
</comment>
<dbReference type="EMBL" id="FOOT01000008">
    <property type="protein sequence ID" value="SFH24279.1"/>
    <property type="molecule type" value="Genomic_DNA"/>
</dbReference>
<evidence type="ECO:0000256" key="6">
    <source>
        <dbReference type="ARBA" id="ARBA00023049"/>
    </source>
</evidence>
<dbReference type="PANTHER" id="PTHR11705">
    <property type="entry name" value="PROTEASE FAMILY M14 CARBOXYPEPTIDASE A,B"/>
    <property type="match status" value="1"/>
</dbReference>
<dbReference type="PANTHER" id="PTHR11705:SF143">
    <property type="entry name" value="SLL0236 PROTEIN"/>
    <property type="match status" value="1"/>
</dbReference>
<dbReference type="InterPro" id="IPR029062">
    <property type="entry name" value="Class_I_gatase-like"/>
</dbReference>
<dbReference type="STRING" id="1436961.SAMN05421739_10847"/>
<dbReference type="Gene3D" id="3.40.630.10">
    <property type="entry name" value="Zn peptidases"/>
    <property type="match status" value="1"/>
</dbReference>
<name>A0A1I2YG06_9BACT</name>
<keyword evidence="11" id="KW-1185">Reference proteome</keyword>
<dbReference type="Pfam" id="PF00246">
    <property type="entry name" value="Peptidase_M14"/>
    <property type="match status" value="1"/>
</dbReference>
<dbReference type="GO" id="GO:0004181">
    <property type="term" value="F:metallocarboxypeptidase activity"/>
    <property type="evidence" value="ECO:0007669"/>
    <property type="project" value="InterPro"/>
</dbReference>
<accession>A0A1I2YG06</accession>
<keyword evidence="4" id="KW-0378">Hydrolase</keyword>
<keyword evidence="10" id="KW-0121">Carboxypeptidase</keyword>
<reference evidence="11" key="1">
    <citation type="submission" date="2016-10" db="EMBL/GenBank/DDBJ databases">
        <authorList>
            <person name="Varghese N."/>
            <person name="Submissions S."/>
        </authorList>
    </citation>
    <scope>NUCLEOTIDE SEQUENCE [LARGE SCALE GENOMIC DNA]</scope>
    <source>
        <strain evidence="11">LP51</strain>
    </source>
</reference>
<evidence type="ECO:0000256" key="2">
    <source>
        <dbReference type="ARBA" id="ARBA00005988"/>
    </source>
</evidence>
<dbReference type="RefSeq" id="WP_092104682.1">
    <property type="nucleotide sequence ID" value="NZ_FOOT01000008.1"/>
</dbReference>
<sequence>MKNLRMLAVAAMLGLSPAVVAQQTETPLSYYLPAGLSYNSSIPTPKDILGYNVGEWHASHDQLVMFMREIANLSDRISITEYGRTHENRPLYLLTITSPKNHQNIEQIKEQHRQLTDPEKSGSLNIKDMPAVVWMGYSVHGNEPSGSNASLLAVYHLAAAQGPEIEKLLDETIILIDPSINPDGMNRFASWVNSHRSKNLVTDPNSAEFSEAWPRGRTNHYWFDLNRDWLPLQHPESKGRLAKFHEWKPNVLTDHHEMGTNSTFFFQPGIPSRNNPLTPESNYKLTQKIGTYHAKALDKIGSFYYTEESFDDFYFGKGSTYPDINGAVGILFEQASSRGHAQESVNGVLTFPFTIRNQFTTTLSTLEAAQAMREELLAHQRDFYKDALNEAKKASTKAYVFGSEKDKARAFHLAEIIQQHQIAVYRPKESFTVDKVTYTPENAYIIPTDQPQYKLIEAMFEKRTTFKDSLFYDISAWTFPLAFDLEHAALSSRNFKKSQLGQKVEAFALPAGEVIGGKSDYAYAFEWHGYYAPRALNQLMDRGISTRVATDKFTGADGKQFDYGTILIPVSGQSINADQLHQVLQEVAQQNALQVYAMGTGFTPQGIKLGSPMVRSLEQPRIMMLVGDGVNSYDAGEAWHLMDDRFGMRPVLVKTTDFNRSDLSKYNVLVMAEGSYNNISKDKLRAWVQQGGTVVGMGGAAKWLADNGIGNITFKKVEPDTSAQRAYADLENAEGAHVIGGAIFETKLDLTHPLAYGYTDAKLPIFRSNTLFMERSKSPYANPVMYTSEPLMAGYISKPNLQRVKNTAAVDVTALGAGKVIAMPDNPNFRAFWYGTNKLFLNSIFFSQIISGNSARAEEAAH</sequence>
<dbReference type="GO" id="GO:0006508">
    <property type="term" value="P:proteolysis"/>
    <property type="evidence" value="ECO:0007669"/>
    <property type="project" value="UniProtKB-KW"/>
</dbReference>
<dbReference type="InterPro" id="IPR000834">
    <property type="entry name" value="Peptidase_M14"/>
</dbReference>
<feature type="active site" description="Proton donor/acceptor" evidence="7">
    <location>
        <position position="333"/>
    </location>
</feature>
<dbReference type="PROSITE" id="PS52035">
    <property type="entry name" value="PEPTIDASE_M14"/>
    <property type="match status" value="1"/>
</dbReference>
<evidence type="ECO:0000256" key="5">
    <source>
        <dbReference type="ARBA" id="ARBA00022833"/>
    </source>
</evidence>
<evidence type="ECO:0000313" key="10">
    <source>
        <dbReference type="EMBL" id="SFH24279.1"/>
    </source>
</evidence>
<keyword evidence="3" id="KW-0645">Protease</keyword>
<dbReference type="SMART" id="SM00631">
    <property type="entry name" value="Zn_pept"/>
    <property type="match status" value="1"/>
</dbReference>
<protein>
    <submittedName>
        <fullName evidence="10">Zinc carboxypeptidase</fullName>
    </submittedName>
</protein>
<comment type="similarity">
    <text evidence="2 7">Belongs to the peptidase M14 family.</text>
</comment>
<evidence type="ECO:0000256" key="1">
    <source>
        <dbReference type="ARBA" id="ARBA00001947"/>
    </source>
</evidence>
<dbReference type="GO" id="GO:0008270">
    <property type="term" value="F:zinc ion binding"/>
    <property type="evidence" value="ECO:0007669"/>
    <property type="project" value="InterPro"/>
</dbReference>
<evidence type="ECO:0000256" key="7">
    <source>
        <dbReference type="PROSITE-ProRule" id="PRU01379"/>
    </source>
</evidence>